<feature type="transmembrane region" description="Helical" evidence="14">
    <location>
        <begin position="79"/>
        <end position="97"/>
    </location>
</feature>
<keyword evidence="6 14" id="KW-0812">Transmembrane</keyword>
<evidence type="ECO:0000256" key="10">
    <source>
        <dbReference type="ARBA" id="ARBA00023128"/>
    </source>
</evidence>
<accession>A0A2R5LFB1</accession>
<evidence type="ECO:0000256" key="9">
    <source>
        <dbReference type="ARBA" id="ARBA00022989"/>
    </source>
</evidence>
<evidence type="ECO:0000313" key="15">
    <source>
        <dbReference type="EMBL" id="MBY08159.1"/>
    </source>
</evidence>
<keyword evidence="8" id="KW-0249">Electron transport</keyword>
<evidence type="ECO:0000256" key="13">
    <source>
        <dbReference type="ARBA" id="ARBA00030987"/>
    </source>
</evidence>
<dbReference type="RefSeq" id="XP_064489327.1">
    <property type="nucleotide sequence ID" value="XM_064633257.1"/>
</dbReference>
<evidence type="ECO:0000256" key="6">
    <source>
        <dbReference type="ARBA" id="ARBA00022692"/>
    </source>
</evidence>
<dbReference type="KEGG" id="oti:135401090"/>
<keyword evidence="10" id="KW-0496">Mitochondrion</keyword>
<dbReference type="GO" id="GO:0005743">
    <property type="term" value="C:mitochondrial inner membrane"/>
    <property type="evidence" value="ECO:0007669"/>
    <property type="project" value="UniProtKB-SubCell"/>
</dbReference>
<evidence type="ECO:0000256" key="1">
    <source>
        <dbReference type="ARBA" id="ARBA00004434"/>
    </source>
</evidence>
<dbReference type="PANTHER" id="PTHR15469:SF0">
    <property type="entry name" value="NADH DEHYDROGENASE [UBIQUINONE] 1 BETA SUBCOMPLEX SUBUNIT 4"/>
    <property type="match status" value="1"/>
</dbReference>
<organism evidence="15">
    <name type="scientific">Ornithodoros turicata</name>
    <dbReference type="NCBI Taxonomy" id="34597"/>
    <lineage>
        <taxon>Eukaryota</taxon>
        <taxon>Metazoa</taxon>
        <taxon>Ecdysozoa</taxon>
        <taxon>Arthropoda</taxon>
        <taxon>Chelicerata</taxon>
        <taxon>Arachnida</taxon>
        <taxon>Acari</taxon>
        <taxon>Parasitiformes</taxon>
        <taxon>Ixodida</taxon>
        <taxon>Ixodoidea</taxon>
        <taxon>Argasidae</taxon>
        <taxon>Ornithodorinae</taxon>
        <taxon>Ornithodoros</taxon>
    </lineage>
</organism>
<dbReference type="GeneID" id="135401090"/>
<dbReference type="InterPro" id="IPR009866">
    <property type="entry name" value="NADH_UbQ_OxRdtase_NDUFB4_su"/>
</dbReference>
<evidence type="ECO:0000256" key="11">
    <source>
        <dbReference type="ARBA" id="ARBA00023136"/>
    </source>
</evidence>
<keyword evidence="4" id="KW-0813">Transport</keyword>
<evidence type="ECO:0000256" key="4">
    <source>
        <dbReference type="ARBA" id="ARBA00022448"/>
    </source>
</evidence>
<dbReference type="CTD" id="36640"/>
<protein>
    <recommendedName>
        <fullName evidence="3">NADH dehydrogenase [ubiquinone] 1 beta subcomplex subunit 4</fullName>
    </recommendedName>
    <alternativeName>
        <fullName evidence="12">Complex I-B15</fullName>
    </alternativeName>
    <alternativeName>
        <fullName evidence="13">NADH-ubiquinone oxidoreductase B15 subunit</fullName>
    </alternativeName>
</protein>
<sequence>MAYKQPSSIRVETELSPEEKRLVQERAKLRSALKKEYIRQLTDPHKHGEGGVLFDPAVQRFQSARASYYEYFRPTPKGYFKWMFACVIPIVAYAYLLKKDRDAFERKCRTGEIKYQDRMFKFV</sequence>
<keyword evidence="5" id="KW-0679">Respiratory chain</keyword>
<evidence type="ECO:0000256" key="3">
    <source>
        <dbReference type="ARBA" id="ARBA00018681"/>
    </source>
</evidence>
<evidence type="ECO:0000256" key="14">
    <source>
        <dbReference type="SAM" id="Phobius"/>
    </source>
</evidence>
<dbReference type="Pfam" id="PF07225">
    <property type="entry name" value="NDUF_B4"/>
    <property type="match status" value="1"/>
</dbReference>
<proteinExistence type="inferred from homology"/>
<keyword evidence="7" id="KW-0999">Mitochondrion inner membrane</keyword>
<dbReference type="AlphaFoldDB" id="A0A2R5LFB1"/>
<evidence type="ECO:0000256" key="7">
    <source>
        <dbReference type="ARBA" id="ARBA00022792"/>
    </source>
</evidence>
<evidence type="ECO:0000256" key="8">
    <source>
        <dbReference type="ARBA" id="ARBA00022982"/>
    </source>
</evidence>
<name>A0A2R5LFB1_9ACAR</name>
<dbReference type="PANTHER" id="PTHR15469">
    <property type="entry name" value="NADH-UBIQUINONE OXIDOREDUCTASE B15 SUBUNIT"/>
    <property type="match status" value="1"/>
</dbReference>
<comment type="subcellular location">
    <subcellularLocation>
        <location evidence="1">Mitochondrion inner membrane</location>
        <topology evidence="1">Single-pass membrane protein</topology>
    </subcellularLocation>
</comment>
<evidence type="ECO:0000256" key="2">
    <source>
        <dbReference type="ARBA" id="ARBA00007260"/>
    </source>
</evidence>
<comment type="similarity">
    <text evidence="2">Belongs to the complex I NDUFB4 subunit family.</text>
</comment>
<reference evidence="15" key="1">
    <citation type="submission" date="2018-03" db="EMBL/GenBank/DDBJ databases">
        <title>The relapsing fever spirochete Borrelia turicatae persists in the highly oxidative environment of its soft-bodied tick vector.</title>
        <authorList>
            <person name="Bourret T.J."/>
            <person name="Boyle W.K."/>
            <person name="Valenzuela J.G."/>
            <person name="Oliveira F."/>
            <person name="Lopez J.E."/>
        </authorList>
    </citation>
    <scope>NUCLEOTIDE SEQUENCE</scope>
    <source>
        <strain evidence="15">Kansas strain/isolate</strain>
        <tissue evidence="15">Salivary glands</tissue>
    </source>
</reference>
<keyword evidence="11 14" id="KW-0472">Membrane</keyword>
<keyword evidence="9 14" id="KW-1133">Transmembrane helix</keyword>
<evidence type="ECO:0000256" key="5">
    <source>
        <dbReference type="ARBA" id="ARBA00022660"/>
    </source>
</evidence>
<dbReference type="EMBL" id="GGLE01004033">
    <property type="protein sequence ID" value="MBY08159.1"/>
    <property type="molecule type" value="Transcribed_RNA"/>
</dbReference>
<evidence type="ECO:0000256" key="12">
    <source>
        <dbReference type="ARBA" id="ARBA00030212"/>
    </source>
</evidence>